<keyword evidence="3" id="KW-1185">Reference proteome</keyword>
<dbReference type="Proteomes" id="UP001150217">
    <property type="component" value="Unassembled WGS sequence"/>
</dbReference>
<feature type="chain" id="PRO_5046498663" evidence="1">
    <location>
        <begin position="21"/>
        <end position="167"/>
    </location>
</feature>
<accession>A0ABQ8VSA3</accession>
<comment type="caution">
    <text evidence="2">The sequence shown here is derived from an EMBL/GenBank/DDBJ whole genome shotgun (WGS) entry which is preliminary data.</text>
</comment>
<name>A0ABQ8VSA3_9AGAR</name>
<evidence type="ECO:0000313" key="2">
    <source>
        <dbReference type="EMBL" id="KAJ4499201.1"/>
    </source>
</evidence>
<evidence type="ECO:0000313" key="3">
    <source>
        <dbReference type="Proteomes" id="UP001150217"/>
    </source>
</evidence>
<dbReference type="EMBL" id="JANVFT010000012">
    <property type="protein sequence ID" value="KAJ4499201.1"/>
    <property type="molecule type" value="Genomic_DNA"/>
</dbReference>
<sequence length="167" mass="18851">MRFCFDLVSAMVFSFLIVMAAPVDVRSCYCHVSTRINDHLFCSTPKVNAENQKSSNDGPSRIKANGYAPALIRFPWGVTHSEEPHVPEEVFQRVVRYLNDIKTADPSLPLPVFDSLEHAHAHKRVAFYGGSAWPAGHSVKAEFNFGWFNEHDNSMVWVTLPQGSPRY</sequence>
<organism evidence="2 3">
    <name type="scientific">Lentinula lateritia</name>
    <dbReference type="NCBI Taxonomy" id="40482"/>
    <lineage>
        <taxon>Eukaryota</taxon>
        <taxon>Fungi</taxon>
        <taxon>Dikarya</taxon>
        <taxon>Basidiomycota</taxon>
        <taxon>Agaricomycotina</taxon>
        <taxon>Agaricomycetes</taxon>
        <taxon>Agaricomycetidae</taxon>
        <taxon>Agaricales</taxon>
        <taxon>Marasmiineae</taxon>
        <taxon>Omphalotaceae</taxon>
        <taxon>Lentinula</taxon>
    </lineage>
</organism>
<gene>
    <name evidence="2" type="ORF">C8R41DRAFT_90045</name>
</gene>
<evidence type="ECO:0000256" key="1">
    <source>
        <dbReference type="SAM" id="SignalP"/>
    </source>
</evidence>
<protein>
    <submittedName>
        <fullName evidence="2">Uncharacterized protein</fullName>
    </submittedName>
</protein>
<feature type="signal peptide" evidence="1">
    <location>
        <begin position="1"/>
        <end position="20"/>
    </location>
</feature>
<proteinExistence type="predicted"/>
<keyword evidence="1" id="KW-0732">Signal</keyword>
<reference evidence="2" key="1">
    <citation type="submission" date="2022-08" db="EMBL/GenBank/DDBJ databases">
        <title>A Global Phylogenomic Analysis of the Shiitake Genus Lentinula.</title>
        <authorList>
            <consortium name="DOE Joint Genome Institute"/>
            <person name="Sierra-Patev S."/>
            <person name="Min B."/>
            <person name="Naranjo-Ortiz M."/>
            <person name="Looney B."/>
            <person name="Konkel Z."/>
            <person name="Slot J.C."/>
            <person name="Sakamoto Y."/>
            <person name="Steenwyk J.L."/>
            <person name="Rokas A."/>
            <person name="Carro J."/>
            <person name="Camarero S."/>
            <person name="Ferreira P."/>
            <person name="Molpeceres G."/>
            <person name="Ruiz-Duenas F.J."/>
            <person name="Serrano A."/>
            <person name="Henrissat B."/>
            <person name="Drula E."/>
            <person name="Hughes K.W."/>
            <person name="Mata J.L."/>
            <person name="Ishikawa N.K."/>
            <person name="Vargas-Isla R."/>
            <person name="Ushijima S."/>
            <person name="Smith C.A."/>
            <person name="Ahrendt S."/>
            <person name="Andreopoulos W."/>
            <person name="He G."/>
            <person name="Labutti K."/>
            <person name="Lipzen A."/>
            <person name="Ng V."/>
            <person name="Riley R."/>
            <person name="Sandor L."/>
            <person name="Barry K."/>
            <person name="Martinez A.T."/>
            <person name="Xiao Y."/>
            <person name="Gibbons J.G."/>
            <person name="Terashima K."/>
            <person name="Grigoriev I.V."/>
            <person name="Hibbett D.S."/>
        </authorList>
    </citation>
    <scope>NUCLEOTIDE SEQUENCE</scope>
    <source>
        <strain evidence="2">RHP3577 ss4</strain>
    </source>
</reference>